<sequence>MVSTDHTAPACPPVRTEPQSQSVPFADYQLYPLSLAQEKKLTDTMRLAGTALAGQVIQDLLAYSDAYQRAFPRARRNNVSPWPLTPAQASGLHAALYYLRQYVGTLRTETDG</sequence>
<evidence type="ECO:0000313" key="3">
    <source>
        <dbReference type="Proteomes" id="UP001430149"/>
    </source>
</evidence>
<name>A0ABS2K1K9_9GAMM</name>
<feature type="region of interest" description="Disordered" evidence="1">
    <location>
        <begin position="1"/>
        <end position="20"/>
    </location>
</feature>
<evidence type="ECO:0000256" key="1">
    <source>
        <dbReference type="SAM" id="MobiDB-lite"/>
    </source>
</evidence>
<dbReference type="EMBL" id="JADIKE010000031">
    <property type="protein sequence ID" value="MBM7125114.1"/>
    <property type="molecule type" value="Genomic_DNA"/>
</dbReference>
<keyword evidence="3" id="KW-1185">Reference proteome</keyword>
<protein>
    <submittedName>
        <fullName evidence="2">Uncharacterized protein</fullName>
    </submittedName>
</protein>
<organism evidence="2 3">
    <name type="scientific">Dyella flava</name>
    <dbReference type="NCBI Taxonomy" id="1920170"/>
    <lineage>
        <taxon>Bacteria</taxon>
        <taxon>Pseudomonadati</taxon>
        <taxon>Pseudomonadota</taxon>
        <taxon>Gammaproteobacteria</taxon>
        <taxon>Lysobacterales</taxon>
        <taxon>Rhodanobacteraceae</taxon>
        <taxon>Dyella</taxon>
    </lineage>
</organism>
<proteinExistence type="predicted"/>
<dbReference type="Proteomes" id="UP001430149">
    <property type="component" value="Unassembled WGS sequence"/>
</dbReference>
<gene>
    <name evidence="2" type="ORF">ISP19_06930</name>
</gene>
<accession>A0ABS2K1K9</accession>
<reference evidence="2" key="1">
    <citation type="submission" date="2020-10" db="EMBL/GenBank/DDBJ databases">
        <title>Phylogeny of dyella-like bacteria.</title>
        <authorList>
            <person name="Fu J."/>
        </authorList>
    </citation>
    <scope>NUCLEOTIDE SEQUENCE</scope>
    <source>
        <strain evidence="2">DHOC52</strain>
    </source>
</reference>
<evidence type="ECO:0000313" key="2">
    <source>
        <dbReference type="EMBL" id="MBM7125114.1"/>
    </source>
</evidence>
<comment type="caution">
    <text evidence="2">The sequence shown here is derived from an EMBL/GenBank/DDBJ whole genome shotgun (WGS) entry which is preliminary data.</text>
</comment>
<dbReference type="RefSeq" id="WP_204680639.1">
    <property type="nucleotide sequence ID" value="NZ_BSNR01000018.1"/>
</dbReference>